<dbReference type="VEuPathDB" id="FungiDB:ASPWEDRAFT_169867"/>
<name>A0A1L9RND1_ASPWE</name>
<dbReference type="AlphaFoldDB" id="A0A1L9RND1"/>
<dbReference type="EMBL" id="KV878211">
    <property type="protein sequence ID" value="OJJ36338.1"/>
    <property type="molecule type" value="Genomic_DNA"/>
</dbReference>
<evidence type="ECO:0000313" key="2">
    <source>
        <dbReference type="EMBL" id="OJJ36338.1"/>
    </source>
</evidence>
<dbReference type="Proteomes" id="UP000184383">
    <property type="component" value="Unassembled WGS sequence"/>
</dbReference>
<sequence length="90" mass="9691">MHFRILLALFAFTSLSVAEASPDEGDLDKRQFSPPGCFCCTGYVVPNIAGTRCGKDHDTCDSRDRLCCSKGAIVWPKIDSSNSSSVACRG</sequence>
<keyword evidence="1" id="KW-0732">Signal</keyword>
<dbReference type="OrthoDB" id="10434889at2759"/>
<reference evidence="3" key="1">
    <citation type="journal article" date="2017" name="Genome Biol.">
        <title>Comparative genomics reveals high biological diversity and specific adaptations in the industrially and medically important fungal genus Aspergillus.</title>
        <authorList>
            <person name="de Vries R.P."/>
            <person name="Riley R."/>
            <person name="Wiebenga A."/>
            <person name="Aguilar-Osorio G."/>
            <person name="Amillis S."/>
            <person name="Uchima C.A."/>
            <person name="Anderluh G."/>
            <person name="Asadollahi M."/>
            <person name="Askin M."/>
            <person name="Barry K."/>
            <person name="Battaglia E."/>
            <person name="Bayram O."/>
            <person name="Benocci T."/>
            <person name="Braus-Stromeyer S.A."/>
            <person name="Caldana C."/>
            <person name="Canovas D."/>
            <person name="Cerqueira G.C."/>
            <person name="Chen F."/>
            <person name="Chen W."/>
            <person name="Choi C."/>
            <person name="Clum A."/>
            <person name="Dos Santos R.A."/>
            <person name="Damasio A.R."/>
            <person name="Diallinas G."/>
            <person name="Emri T."/>
            <person name="Fekete E."/>
            <person name="Flipphi M."/>
            <person name="Freyberg S."/>
            <person name="Gallo A."/>
            <person name="Gournas C."/>
            <person name="Habgood R."/>
            <person name="Hainaut M."/>
            <person name="Harispe M.L."/>
            <person name="Henrissat B."/>
            <person name="Hilden K.S."/>
            <person name="Hope R."/>
            <person name="Hossain A."/>
            <person name="Karabika E."/>
            <person name="Karaffa L."/>
            <person name="Karanyi Z."/>
            <person name="Krasevec N."/>
            <person name="Kuo A."/>
            <person name="Kusch H."/>
            <person name="LaButti K."/>
            <person name="Lagendijk E.L."/>
            <person name="Lapidus A."/>
            <person name="Levasseur A."/>
            <person name="Lindquist E."/>
            <person name="Lipzen A."/>
            <person name="Logrieco A.F."/>
            <person name="MacCabe A."/>
            <person name="Maekelae M.R."/>
            <person name="Malavazi I."/>
            <person name="Melin P."/>
            <person name="Meyer V."/>
            <person name="Mielnichuk N."/>
            <person name="Miskei M."/>
            <person name="Molnar A.P."/>
            <person name="Mule G."/>
            <person name="Ngan C.Y."/>
            <person name="Orejas M."/>
            <person name="Orosz E."/>
            <person name="Ouedraogo J.P."/>
            <person name="Overkamp K.M."/>
            <person name="Park H.-S."/>
            <person name="Perrone G."/>
            <person name="Piumi F."/>
            <person name="Punt P.J."/>
            <person name="Ram A.F."/>
            <person name="Ramon A."/>
            <person name="Rauscher S."/>
            <person name="Record E."/>
            <person name="Riano-Pachon D.M."/>
            <person name="Robert V."/>
            <person name="Roehrig J."/>
            <person name="Ruller R."/>
            <person name="Salamov A."/>
            <person name="Salih N.S."/>
            <person name="Samson R.A."/>
            <person name="Sandor E."/>
            <person name="Sanguinetti M."/>
            <person name="Schuetze T."/>
            <person name="Sepcic K."/>
            <person name="Shelest E."/>
            <person name="Sherlock G."/>
            <person name="Sophianopoulou V."/>
            <person name="Squina F.M."/>
            <person name="Sun H."/>
            <person name="Susca A."/>
            <person name="Todd R.B."/>
            <person name="Tsang A."/>
            <person name="Unkles S.E."/>
            <person name="van de Wiele N."/>
            <person name="van Rossen-Uffink D."/>
            <person name="Oliveira J.V."/>
            <person name="Vesth T.C."/>
            <person name="Visser J."/>
            <person name="Yu J.-H."/>
            <person name="Zhou M."/>
            <person name="Andersen M.R."/>
            <person name="Archer D.B."/>
            <person name="Baker S.E."/>
            <person name="Benoit I."/>
            <person name="Brakhage A.A."/>
            <person name="Braus G.H."/>
            <person name="Fischer R."/>
            <person name="Frisvad J.C."/>
            <person name="Goldman G.H."/>
            <person name="Houbraken J."/>
            <person name="Oakley B."/>
            <person name="Pocsi I."/>
            <person name="Scazzocchio C."/>
            <person name="Seiboth B."/>
            <person name="vanKuyk P.A."/>
            <person name="Wortman J."/>
            <person name="Dyer P.S."/>
            <person name="Grigoriev I.V."/>
        </authorList>
    </citation>
    <scope>NUCLEOTIDE SEQUENCE [LARGE SCALE GENOMIC DNA]</scope>
    <source>
        <strain evidence="3">DTO 134E9</strain>
    </source>
</reference>
<dbReference type="RefSeq" id="XP_040690014.1">
    <property type="nucleotide sequence ID" value="XM_040830530.1"/>
</dbReference>
<evidence type="ECO:0000313" key="3">
    <source>
        <dbReference type="Proteomes" id="UP000184383"/>
    </source>
</evidence>
<keyword evidence="3" id="KW-1185">Reference proteome</keyword>
<evidence type="ECO:0000256" key="1">
    <source>
        <dbReference type="SAM" id="SignalP"/>
    </source>
</evidence>
<organism evidence="2 3">
    <name type="scientific">Aspergillus wentii DTO 134E9</name>
    <dbReference type="NCBI Taxonomy" id="1073089"/>
    <lineage>
        <taxon>Eukaryota</taxon>
        <taxon>Fungi</taxon>
        <taxon>Dikarya</taxon>
        <taxon>Ascomycota</taxon>
        <taxon>Pezizomycotina</taxon>
        <taxon>Eurotiomycetes</taxon>
        <taxon>Eurotiomycetidae</taxon>
        <taxon>Eurotiales</taxon>
        <taxon>Aspergillaceae</taxon>
        <taxon>Aspergillus</taxon>
        <taxon>Aspergillus subgen. Cremei</taxon>
    </lineage>
</organism>
<proteinExistence type="predicted"/>
<gene>
    <name evidence="2" type="ORF">ASPWEDRAFT_169867</name>
</gene>
<accession>A0A1L9RND1</accession>
<protein>
    <submittedName>
        <fullName evidence="2">Uncharacterized protein</fullName>
    </submittedName>
</protein>
<dbReference type="GeneID" id="63746378"/>
<feature type="chain" id="PRO_5012815350" evidence="1">
    <location>
        <begin position="21"/>
        <end position="90"/>
    </location>
</feature>
<feature type="signal peptide" evidence="1">
    <location>
        <begin position="1"/>
        <end position="20"/>
    </location>
</feature>